<dbReference type="GO" id="GO:0004114">
    <property type="term" value="F:3',5'-cyclic-nucleotide phosphodiesterase activity"/>
    <property type="evidence" value="ECO:0007669"/>
    <property type="project" value="InterPro"/>
</dbReference>
<dbReference type="InterPro" id="IPR023174">
    <property type="entry name" value="PDEase_CS"/>
</dbReference>
<dbReference type="GO" id="GO:0007165">
    <property type="term" value="P:signal transduction"/>
    <property type="evidence" value="ECO:0007669"/>
    <property type="project" value="InterPro"/>
</dbReference>
<dbReference type="InterPro" id="IPR002073">
    <property type="entry name" value="PDEase_catalytic_dom"/>
</dbReference>
<dbReference type="AlphaFoldDB" id="A0AAD7DE49"/>
<feature type="region of interest" description="Disordered" evidence="4">
    <location>
        <begin position="525"/>
        <end position="620"/>
    </location>
</feature>
<comment type="cofactor">
    <cofactor evidence="3">
        <name>a divalent metal cation</name>
        <dbReference type="ChEBI" id="CHEBI:60240"/>
    </cofactor>
    <text evidence="3">Binds 2 divalent metal cations per subunit. Site 1 may preferentially bind zinc ions, while site 2 has a preference for magnesium and/or manganese ions.</text>
</comment>
<comment type="similarity">
    <text evidence="3">Belongs to the cyclic nucleotide phosphodiesterase family.</text>
</comment>
<dbReference type="InterPro" id="IPR036971">
    <property type="entry name" value="PDEase_catalytic_dom_sf"/>
</dbReference>
<evidence type="ECO:0000313" key="7">
    <source>
        <dbReference type="Proteomes" id="UP001221757"/>
    </source>
</evidence>
<gene>
    <name evidence="6" type="ORF">B0H17DRAFT_1202282</name>
</gene>
<evidence type="ECO:0000256" key="3">
    <source>
        <dbReference type="RuleBase" id="RU363067"/>
    </source>
</evidence>
<evidence type="ECO:0000256" key="4">
    <source>
        <dbReference type="SAM" id="MobiDB-lite"/>
    </source>
</evidence>
<proteinExistence type="inferred from homology"/>
<keyword evidence="2 3" id="KW-0378">Hydrolase</keyword>
<keyword evidence="1 3" id="KW-0479">Metal-binding</keyword>
<dbReference type="EC" id="3.1.4.-" evidence="3"/>
<organism evidence="6 7">
    <name type="scientific">Mycena rosella</name>
    <name type="common">Pink bonnet</name>
    <name type="synonym">Agaricus rosellus</name>
    <dbReference type="NCBI Taxonomy" id="1033263"/>
    <lineage>
        <taxon>Eukaryota</taxon>
        <taxon>Fungi</taxon>
        <taxon>Dikarya</taxon>
        <taxon>Basidiomycota</taxon>
        <taxon>Agaricomycotina</taxon>
        <taxon>Agaricomycetes</taxon>
        <taxon>Agaricomycetidae</taxon>
        <taxon>Agaricales</taxon>
        <taxon>Marasmiineae</taxon>
        <taxon>Mycenaceae</taxon>
        <taxon>Mycena</taxon>
    </lineage>
</organism>
<comment type="caution">
    <text evidence="6">The sequence shown here is derived from an EMBL/GenBank/DDBJ whole genome shotgun (WGS) entry which is preliminary data.</text>
</comment>
<evidence type="ECO:0000313" key="6">
    <source>
        <dbReference type="EMBL" id="KAJ7689385.1"/>
    </source>
</evidence>
<feature type="region of interest" description="Disordered" evidence="4">
    <location>
        <begin position="1"/>
        <end position="20"/>
    </location>
</feature>
<accession>A0AAD7DE49</accession>
<feature type="compositionally biased region" description="Low complexity" evidence="4">
    <location>
        <begin position="525"/>
        <end position="542"/>
    </location>
</feature>
<feature type="compositionally biased region" description="Low complexity" evidence="4">
    <location>
        <begin position="565"/>
        <end position="578"/>
    </location>
</feature>
<keyword evidence="7" id="KW-1185">Reference proteome</keyword>
<dbReference type="GO" id="GO:0046872">
    <property type="term" value="F:metal ion binding"/>
    <property type="evidence" value="ECO:0007669"/>
    <property type="project" value="UniProtKB-KW"/>
</dbReference>
<feature type="domain" description="PDEase" evidence="5">
    <location>
        <begin position="77"/>
        <end position="427"/>
    </location>
</feature>
<sequence>MCGQDRLLHPPRTRSGRRRSADIGGLSLAMRNGGHGQGWLGHSDELQTRFAELLSDMYTQTLHAVNEYTAVGYVLSVSADLPPETRSRLIAALDGWNFEPRMLPNEDHVVACAVILFEALFRIEGMAETVGISFAQIPPFIQHLCQIYRWQNSYHNFEHALDVLQASYSYLHAAGLVPPLSILHSATRTWAPPAPPSASGPLLASLGRHELFVIYVAAIGHDVGHPGFTNLFMHNAATPLSVVFDGKSALEQMHCQLLLRVMRAHGLGRLLDDPACGVQNRKLLWETVLATDMSVHEAFMQRFRELIAGRGEAAVSLVHRRITICQAIIKCADISNPSRPYYISQHWATALMREWNSQALLEKHHQLPPTVEASDHPLKEVHSQIFFIPKFAKPLLDLTVQAVPQMQPYAAQCDLNLVLWTARLAALQAQAQAPPAGDDGETPRKEGTGKGKDGKGKDGKNSKGKDGKDDKDCKATKKPRAPPPPRRQPDDYNSAFPLTLPPAHCRTPPALSGAGFSWSAFAIPSPASAPAVSPLSQSASPPDWRAWNRNGNGVKGEEPEEDGEGAASASTSGSDTPSFTFSPGRARAPSNTSTRTTATAGSTAGEGEGGEGEVGDGTAAIRAAAGRAGLRTCGRHAQHRNSWSPQLPPTVS</sequence>
<feature type="compositionally biased region" description="Basic residues" evidence="4">
    <location>
        <begin position="9"/>
        <end position="18"/>
    </location>
</feature>
<evidence type="ECO:0000259" key="5">
    <source>
        <dbReference type="PROSITE" id="PS51845"/>
    </source>
</evidence>
<dbReference type="PROSITE" id="PS00126">
    <property type="entry name" value="PDEASE_I_1"/>
    <property type="match status" value="1"/>
</dbReference>
<feature type="region of interest" description="Disordered" evidence="4">
    <location>
        <begin position="632"/>
        <end position="652"/>
    </location>
</feature>
<dbReference type="Pfam" id="PF00233">
    <property type="entry name" value="PDEase_I"/>
    <property type="match status" value="1"/>
</dbReference>
<dbReference type="EMBL" id="JARKIE010000072">
    <property type="protein sequence ID" value="KAJ7689385.1"/>
    <property type="molecule type" value="Genomic_DNA"/>
</dbReference>
<name>A0AAD7DE49_MYCRO</name>
<dbReference type="SUPFAM" id="SSF109604">
    <property type="entry name" value="HD-domain/PDEase-like"/>
    <property type="match status" value="1"/>
</dbReference>
<feature type="compositionally biased region" description="Basic and acidic residues" evidence="4">
    <location>
        <begin position="441"/>
        <end position="475"/>
    </location>
</feature>
<reference evidence="6" key="1">
    <citation type="submission" date="2023-03" db="EMBL/GenBank/DDBJ databases">
        <title>Massive genome expansion in bonnet fungi (Mycena s.s.) driven by repeated elements and novel gene families across ecological guilds.</title>
        <authorList>
            <consortium name="Lawrence Berkeley National Laboratory"/>
            <person name="Harder C.B."/>
            <person name="Miyauchi S."/>
            <person name="Viragh M."/>
            <person name="Kuo A."/>
            <person name="Thoen E."/>
            <person name="Andreopoulos B."/>
            <person name="Lu D."/>
            <person name="Skrede I."/>
            <person name="Drula E."/>
            <person name="Henrissat B."/>
            <person name="Morin E."/>
            <person name="Kohler A."/>
            <person name="Barry K."/>
            <person name="LaButti K."/>
            <person name="Morin E."/>
            <person name="Salamov A."/>
            <person name="Lipzen A."/>
            <person name="Mereny Z."/>
            <person name="Hegedus B."/>
            <person name="Baldrian P."/>
            <person name="Stursova M."/>
            <person name="Weitz H."/>
            <person name="Taylor A."/>
            <person name="Grigoriev I.V."/>
            <person name="Nagy L.G."/>
            <person name="Martin F."/>
            <person name="Kauserud H."/>
        </authorList>
    </citation>
    <scope>NUCLEOTIDE SEQUENCE</scope>
    <source>
        <strain evidence="6">CBHHK067</strain>
    </source>
</reference>
<dbReference type="InterPro" id="IPR003607">
    <property type="entry name" value="HD/PDEase_dom"/>
</dbReference>
<dbReference type="Proteomes" id="UP001221757">
    <property type="component" value="Unassembled WGS sequence"/>
</dbReference>
<dbReference type="CDD" id="cd00077">
    <property type="entry name" value="HDc"/>
    <property type="match status" value="1"/>
</dbReference>
<feature type="compositionally biased region" description="Low complexity" evidence="4">
    <location>
        <begin position="585"/>
        <end position="605"/>
    </location>
</feature>
<dbReference type="SMART" id="SM00471">
    <property type="entry name" value="HDc"/>
    <property type="match status" value="1"/>
</dbReference>
<evidence type="ECO:0000256" key="2">
    <source>
        <dbReference type="ARBA" id="ARBA00022801"/>
    </source>
</evidence>
<dbReference type="Gene3D" id="1.10.1300.10">
    <property type="entry name" value="3'5'-cyclic nucleotide phosphodiesterase, catalytic domain"/>
    <property type="match status" value="1"/>
</dbReference>
<dbReference type="PANTHER" id="PTHR11347">
    <property type="entry name" value="CYCLIC NUCLEOTIDE PHOSPHODIESTERASE"/>
    <property type="match status" value="1"/>
</dbReference>
<evidence type="ECO:0000256" key="1">
    <source>
        <dbReference type="ARBA" id="ARBA00022723"/>
    </source>
</evidence>
<protein>
    <recommendedName>
        <fullName evidence="3">Phosphodiesterase</fullName>
        <ecNumber evidence="3">3.1.4.-</ecNumber>
    </recommendedName>
</protein>
<feature type="region of interest" description="Disordered" evidence="4">
    <location>
        <begin position="431"/>
        <end position="500"/>
    </location>
</feature>
<dbReference type="PROSITE" id="PS51845">
    <property type="entry name" value="PDEASE_I_2"/>
    <property type="match status" value="1"/>
</dbReference>